<feature type="non-terminal residue" evidence="1">
    <location>
        <position position="1"/>
    </location>
</feature>
<keyword evidence="2" id="KW-1185">Reference proteome</keyword>
<evidence type="ECO:0000313" key="1">
    <source>
        <dbReference type="EMBL" id="MCI24192.1"/>
    </source>
</evidence>
<organism evidence="1 2">
    <name type="scientific">Trifolium medium</name>
    <dbReference type="NCBI Taxonomy" id="97028"/>
    <lineage>
        <taxon>Eukaryota</taxon>
        <taxon>Viridiplantae</taxon>
        <taxon>Streptophyta</taxon>
        <taxon>Embryophyta</taxon>
        <taxon>Tracheophyta</taxon>
        <taxon>Spermatophyta</taxon>
        <taxon>Magnoliopsida</taxon>
        <taxon>eudicotyledons</taxon>
        <taxon>Gunneridae</taxon>
        <taxon>Pentapetalae</taxon>
        <taxon>rosids</taxon>
        <taxon>fabids</taxon>
        <taxon>Fabales</taxon>
        <taxon>Fabaceae</taxon>
        <taxon>Papilionoideae</taxon>
        <taxon>50 kb inversion clade</taxon>
        <taxon>NPAAA clade</taxon>
        <taxon>Hologalegina</taxon>
        <taxon>IRL clade</taxon>
        <taxon>Trifolieae</taxon>
        <taxon>Trifolium</taxon>
    </lineage>
</organism>
<proteinExistence type="predicted"/>
<dbReference type="AlphaFoldDB" id="A0A392QK12"/>
<dbReference type="Proteomes" id="UP000265520">
    <property type="component" value="Unassembled WGS sequence"/>
</dbReference>
<accession>A0A392QK12</accession>
<sequence length="31" mass="3303">SGADFDITAQRIAASNPSLKDALVDVLRQTE</sequence>
<protein>
    <submittedName>
        <fullName evidence="1">Inositol monophosphatase</fullName>
    </submittedName>
</protein>
<evidence type="ECO:0000313" key="2">
    <source>
        <dbReference type="Proteomes" id="UP000265520"/>
    </source>
</evidence>
<name>A0A392QK12_9FABA</name>
<comment type="caution">
    <text evidence="1">The sequence shown here is derived from an EMBL/GenBank/DDBJ whole genome shotgun (WGS) entry which is preliminary data.</text>
</comment>
<reference evidence="1 2" key="1">
    <citation type="journal article" date="2018" name="Front. Plant Sci.">
        <title>Red Clover (Trifolium pratense) and Zigzag Clover (T. medium) - A Picture of Genomic Similarities and Differences.</title>
        <authorList>
            <person name="Dluhosova J."/>
            <person name="Istvanek J."/>
            <person name="Nedelnik J."/>
            <person name="Repkova J."/>
        </authorList>
    </citation>
    <scope>NUCLEOTIDE SEQUENCE [LARGE SCALE GENOMIC DNA]</scope>
    <source>
        <strain evidence="2">cv. 10/8</strain>
        <tissue evidence="1">Leaf</tissue>
    </source>
</reference>
<dbReference type="EMBL" id="LXQA010140080">
    <property type="protein sequence ID" value="MCI24192.1"/>
    <property type="molecule type" value="Genomic_DNA"/>
</dbReference>